<keyword evidence="15" id="KW-0739">Sodium transport</keyword>
<comment type="catalytic activity">
    <reaction evidence="24">
        <text>tauroallocholate(out) + 2 Na(+)(out) = tauroallocholate(in) + 2 Na(+)(in)</text>
        <dbReference type="Rhea" id="RHEA:51840"/>
        <dbReference type="ChEBI" id="CHEBI:29101"/>
        <dbReference type="ChEBI" id="CHEBI:191406"/>
    </reaction>
</comment>
<comment type="catalytic activity">
    <reaction evidence="25">
        <text>tauroursodeoxycholate(out) + 2 Na(+)(out) = tauroursodeoxycholate(in) + 2 Na(+)(in)</text>
        <dbReference type="Rhea" id="RHEA:71927"/>
        <dbReference type="ChEBI" id="CHEBI:29101"/>
        <dbReference type="ChEBI" id="CHEBI:132028"/>
    </reaction>
</comment>
<comment type="subcellular location">
    <subcellularLocation>
        <location evidence="1">Membrane</location>
        <topology evidence="1">Multi-pass membrane protein</topology>
    </subcellularLocation>
</comment>
<comment type="function">
    <text evidence="23">Plays a critical role in the sodium-dependent reabsorption of bile acids from the lumen of the small intestine. Transports various bile acids, unconjugated or conjugated, such as cholate and taurocholate. Also responsible for bile acid transport in the renal proximal tubules, a salvage mechanism that helps conserve bile acids. Works collaboratively with the Na(+)-taurocholate cotransporting polypeptide (NTCP), the organic solute transporter (OST), and the bile salt export pump (BSEP), to ensure efficacious biological recycling of bile acids during enterohepatic circulation.</text>
</comment>
<comment type="catalytic activity">
    <reaction evidence="27">
        <text>tauro-beta-muricholate(out) + 2 Na(+)(out) = tauro-beta-muricholate(in) + 2 Na(+)(in)</text>
        <dbReference type="Rhea" id="RHEA:72179"/>
        <dbReference type="ChEBI" id="CHEBI:29101"/>
        <dbReference type="ChEBI" id="CHEBI:133064"/>
    </reaction>
</comment>
<comment type="catalytic activity">
    <reaction evidence="29">
        <text>taurochenodeoxycholate(out) + 2 Na(+)(out) = taurochenodeoxycholate(in) + 2 Na(+)(in)</text>
        <dbReference type="Rhea" id="RHEA:71923"/>
        <dbReference type="ChEBI" id="CHEBI:9407"/>
        <dbReference type="ChEBI" id="CHEBI:29101"/>
    </reaction>
</comment>
<evidence type="ECO:0000256" key="30">
    <source>
        <dbReference type="ARBA" id="ARBA00049276"/>
    </source>
</evidence>
<feature type="region of interest" description="Disordered" evidence="31">
    <location>
        <begin position="332"/>
        <end position="362"/>
    </location>
</feature>
<evidence type="ECO:0000256" key="24">
    <source>
        <dbReference type="ARBA" id="ARBA00047311"/>
    </source>
</evidence>
<comment type="catalytic activity">
    <reaction evidence="21">
        <text>glycocholate(out) + 2 Na(+)(out) = glycocholate(in) + 2 Na(+)(in)</text>
        <dbReference type="Rhea" id="RHEA:71935"/>
        <dbReference type="ChEBI" id="CHEBI:29101"/>
        <dbReference type="ChEBI" id="CHEBI:29746"/>
    </reaction>
</comment>
<evidence type="ECO:0000256" key="6">
    <source>
        <dbReference type="ARBA" id="ARBA00022553"/>
    </source>
</evidence>
<feature type="transmembrane region" description="Helical" evidence="32">
    <location>
        <begin position="292"/>
        <end position="319"/>
    </location>
</feature>
<keyword evidence="12" id="KW-0406">Ion transport</keyword>
<comment type="catalytic activity">
    <reaction evidence="28">
        <text>taurocholate(out) + 2 Na(+)(out) = taurocholate(in) + 2 Na(+)(in)</text>
        <dbReference type="Rhea" id="RHEA:71875"/>
        <dbReference type="ChEBI" id="CHEBI:29101"/>
        <dbReference type="ChEBI" id="CHEBI:36257"/>
    </reaction>
</comment>
<keyword evidence="5" id="KW-0813">Transport</keyword>
<keyword evidence="11" id="KW-0445">Lipid transport</keyword>
<dbReference type="PANTHER" id="PTHR10361">
    <property type="entry name" value="SODIUM-BILE ACID COTRANSPORTER"/>
    <property type="match status" value="1"/>
</dbReference>
<keyword evidence="8" id="KW-0769">Symport</keyword>
<comment type="catalytic activity">
    <reaction evidence="30">
        <text>tauronorcholate(out) + 2 Na(+)(out) = tauronorcholate(in) + 2 Na(+)(in)</text>
        <dbReference type="Rhea" id="RHEA:71915"/>
        <dbReference type="ChEBI" id="CHEBI:29101"/>
        <dbReference type="ChEBI" id="CHEBI:191405"/>
    </reaction>
</comment>
<dbReference type="InterPro" id="IPR038770">
    <property type="entry name" value="Na+/solute_symporter_sf"/>
</dbReference>
<evidence type="ECO:0000256" key="8">
    <source>
        <dbReference type="ARBA" id="ARBA00022847"/>
    </source>
</evidence>
<dbReference type="Gene3D" id="1.20.1530.20">
    <property type="match status" value="1"/>
</dbReference>
<evidence type="ECO:0000256" key="17">
    <source>
        <dbReference type="ARBA" id="ARBA00031381"/>
    </source>
</evidence>
<evidence type="ECO:0000256" key="28">
    <source>
        <dbReference type="ARBA" id="ARBA00048327"/>
    </source>
</evidence>
<keyword evidence="34" id="KW-1185">Reference proteome</keyword>
<evidence type="ECO:0000256" key="31">
    <source>
        <dbReference type="SAM" id="MobiDB-lite"/>
    </source>
</evidence>
<evidence type="ECO:0000256" key="11">
    <source>
        <dbReference type="ARBA" id="ARBA00023055"/>
    </source>
</evidence>
<evidence type="ECO:0000256" key="15">
    <source>
        <dbReference type="ARBA" id="ARBA00023201"/>
    </source>
</evidence>
<name>A0ABP0GKS6_CLALP</name>
<organism evidence="33 34">
    <name type="scientific">Clavelina lepadiformis</name>
    <name type="common">Light-bulb sea squirt</name>
    <name type="synonym">Ascidia lepadiformis</name>
    <dbReference type="NCBI Taxonomy" id="159417"/>
    <lineage>
        <taxon>Eukaryota</taxon>
        <taxon>Metazoa</taxon>
        <taxon>Chordata</taxon>
        <taxon>Tunicata</taxon>
        <taxon>Ascidiacea</taxon>
        <taxon>Aplousobranchia</taxon>
        <taxon>Clavelinidae</taxon>
        <taxon>Clavelina</taxon>
    </lineage>
</organism>
<comment type="catalytic activity">
    <reaction evidence="26">
        <text>taurodeoxycholate(out) + 2 Na(+)(out) = taurodeoxycholate(in) + 2 Na(+)(in)</text>
        <dbReference type="Rhea" id="RHEA:72087"/>
        <dbReference type="ChEBI" id="CHEBI:29101"/>
        <dbReference type="ChEBI" id="CHEBI:36261"/>
    </reaction>
</comment>
<gene>
    <name evidence="33" type="ORF">CVLEPA_LOCUS23352</name>
</gene>
<evidence type="ECO:0000256" key="27">
    <source>
        <dbReference type="ARBA" id="ARBA00048013"/>
    </source>
</evidence>
<feature type="compositionally biased region" description="Basic and acidic residues" evidence="31">
    <location>
        <begin position="335"/>
        <end position="345"/>
    </location>
</feature>
<evidence type="ECO:0000256" key="29">
    <source>
        <dbReference type="ARBA" id="ARBA00048338"/>
    </source>
</evidence>
<evidence type="ECO:0000256" key="10">
    <source>
        <dbReference type="ARBA" id="ARBA00023053"/>
    </source>
</evidence>
<feature type="transmembrane region" description="Helical" evidence="32">
    <location>
        <begin position="73"/>
        <end position="92"/>
    </location>
</feature>
<feature type="transmembrane region" description="Helical" evidence="32">
    <location>
        <begin position="202"/>
        <end position="221"/>
    </location>
</feature>
<evidence type="ECO:0000256" key="21">
    <source>
        <dbReference type="ARBA" id="ARBA00034215"/>
    </source>
</evidence>
<evidence type="ECO:0000313" key="34">
    <source>
        <dbReference type="Proteomes" id="UP001642483"/>
    </source>
</evidence>
<evidence type="ECO:0000256" key="19">
    <source>
        <dbReference type="ARBA" id="ARBA00033014"/>
    </source>
</evidence>
<evidence type="ECO:0000256" key="1">
    <source>
        <dbReference type="ARBA" id="ARBA00004141"/>
    </source>
</evidence>
<evidence type="ECO:0000256" key="12">
    <source>
        <dbReference type="ARBA" id="ARBA00023065"/>
    </source>
</evidence>
<dbReference type="InterPro" id="IPR004710">
    <property type="entry name" value="Bilac:Na_transpt"/>
</dbReference>
<evidence type="ECO:0000256" key="5">
    <source>
        <dbReference type="ARBA" id="ARBA00022448"/>
    </source>
</evidence>
<evidence type="ECO:0000256" key="26">
    <source>
        <dbReference type="ARBA" id="ARBA00047743"/>
    </source>
</evidence>
<evidence type="ECO:0000256" key="9">
    <source>
        <dbReference type="ARBA" id="ARBA00022989"/>
    </source>
</evidence>
<dbReference type="PANTHER" id="PTHR10361:SF19">
    <property type="entry name" value="ILEAL SODIUM_BILE ACID COTRANSPORTER"/>
    <property type="match status" value="1"/>
</dbReference>
<keyword evidence="7 32" id="KW-0812">Transmembrane</keyword>
<evidence type="ECO:0000256" key="32">
    <source>
        <dbReference type="SAM" id="Phobius"/>
    </source>
</evidence>
<keyword evidence="9 32" id="KW-1133">Transmembrane helix</keyword>
<evidence type="ECO:0000313" key="33">
    <source>
        <dbReference type="EMBL" id="CAK8690780.1"/>
    </source>
</evidence>
<evidence type="ECO:0000256" key="14">
    <source>
        <dbReference type="ARBA" id="ARBA00023180"/>
    </source>
</evidence>
<feature type="transmembrane region" description="Helical" evidence="32">
    <location>
        <begin position="171"/>
        <end position="190"/>
    </location>
</feature>
<reference evidence="33 34" key="1">
    <citation type="submission" date="2024-02" db="EMBL/GenBank/DDBJ databases">
        <authorList>
            <person name="Daric V."/>
            <person name="Darras S."/>
        </authorList>
    </citation>
    <scope>NUCLEOTIDE SEQUENCE [LARGE SCALE GENOMIC DNA]</scope>
</reference>
<comment type="similarity">
    <text evidence="2">Belongs to the bile acid:sodium symporter (BASS) (TC 2.A.28) family.</text>
</comment>
<accession>A0ABP0GKS6</accession>
<dbReference type="Proteomes" id="UP001642483">
    <property type="component" value="Unassembled WGS sequence"/>
</dbReference>
<evidence type="ECO:0000256" key="7">
    <source>
        <dbReference type="ARBA" id="ARBA00022692"/>
    </source>
</evidence>
<dbReference type="EMBL" id="CAWYQH010000119">
    <property type="protein sequence ID" value="CAK8690780.1"/>
    <property type="molecule type" value="Genomic_DNA"/>
</dbReference>
<dbReference type="Pfam" id="PF01758">
    <property type="entry name" value="SBF"/>
    <property type="match status" value="1"/>
</dbReference>
<evidence type="ECO:0000256" key="20">
    <source>
        <dbReference type="ARBA" id="ARBA00033223"/>
    </source>
</evidence>
<evidence type="ECO:0000256" key="23">
    <source>
        <dbReference type="ARBA" id="ARBA00046038"/>
    </source>
</evidence>
<evidence type="ECO:0000256" key="18">
    <source>
        <dbReference type="ARBA" id="ARBA00032438"/>
    </source>
</evidence>
<keyword evidence="6" id="KW-0597">Phosphoprotein</keyword>
<evidence type="ECO:0000256" key="3">
    <source>
        <dbReference type="ARBA" id="ARBA00011407"/>
    </source>
</evidence>
<comment type="subunit">
    <text evidence="3">Monomer and homodimer.</text>
</comment>
<evidence type="ECO:0000256" key="13">
    <source>
        <dbReference type="ARBA" id="ARBA00023136"/>
    </source>
</evidence>
<dbReference type="InterPro" id="IPR002657">
    <property type="entry name" value="BilAc:Na_symport/Acr3"/>
</dbReference>
<proteinExistence type="inferred from homology"/>
<protein>
    <recommendedName>
        <fullName evidence="4">Ileal sodium/bile acid cotransporter</fullName>
    </recommendedName>
    <alternativeName>
        <fullName evidence="18">Apical sodium-dependent bile acid transporter</fullName>
    </alternativeName>
    <alternativeName>
        <fullName evidence="20">Ileal Na(+)/bile acid cotransporter</fullName>
    </alternativeName>
    <alternativeName>
        <fullName evidence="16">Ileal sodium-dependent bile acid transporter</fullName>
    </alternativeName>
    <alternativeName>
        <fullName evidence="19">Na(+)-dependent ileal bile acid transporter</fullName>
    </alternativeName>
    <alternativeName>
        <fullName evidence="17">Solute carrier family 10 member 2</fullName>
    </alternativeName>
</protein>
<feature type="transmembrane region" description="Helical" evidence="32">
    <location>
        <begin position="132"/>
        <end position="151"/>
    </location>
</feature>
<evidence type="ECO:0000256" key="4">
    <source>
        <dbReference type="ARBA" id="ARBA00013351"/>
    </source>
</evidence>
<keyword evidence="13 32" id="KW-0472">Membrane</keyword>
<feature type="transmembrane region" description="Helical" evidence="32">
    <location>
        <begin position="40"/>
        <end position="61"/>
    </location>
</feature>
<feature type="transmembrane region" description="Helical" evidence="32">
    <location>
        <begin position="233"/>
        <end position="254"/>
    </location>
</feature>
<evidence type="ECO:0000256" key="22">
    <source>
        <dbReference type="ARBA" id="ARBA00034231"/>
    </source>
</evidence>
<evidence type="ECO:0000256" key="2">
    <source>
        <dbReference type="ARBA" id="ARBA00006528"/>
    </source>
</evidence>
<keyword evidence="14" id="KW-0325">Glycoprotein</keyword>
<evidence type="ECO:0000256" key="16">
    <source>
        <dbReference type="ARBA" id="ARBA00030792"/>
    </source>
</evidence>
<keyword evidence="10" id="KW-0915">Sodium</keyword>
<comment type="catalytic activity">
    <reaction evidence="22">
        <text>cholate(out) + 2 Na(+)(out) = cholate(in) + 2 Na(+)(in)</text>
        <dbReference type="Rhea" id="RHEA:71911"/>
        <dbReference type="ChEBI" id="CHEBI:29101"/>
        <dbReference type="ChEBI" id="CHEBI:29747"/>
    </reaction>
</comment>
<sequence length="362" mass="39351">MNTTMETTPCATNDSLACTNVTSGMPTGQQPQGDNLQNTIYILTTVIIAIGMVGIGASVYYKTLWKYIKKPKSYLIGVFLQLIIMPPLAWALTKIFVMPQAEALGVFIQGSCPGGVTSNVVVYWVDGIVDLSVAMTGTSTLLALGMMPLWLLIFQKGENLPSSLSIPFDRLAISLAALVVPIFVGMLIRAKLPKHANIISKILIGIASLFIVIMVIVNSVLSRIPWVVTWKQAVVACIMPVIAFLLAYGVTYIPGIKLEGKIKRTIALETAFQNVQIAAAVIQISFGRSPIIVAMILFPLLYYIFQVGYCALVTSFYTLAKRQGWVKFTNEDNNEESKAQEEKKPAGGADNPSFTCTKDVAV</sequence>
<comment type="caution">
    <text evidence="33">The sequence shown here is derived from an EMBL/GenBank/DDBJ whole genome shotgun (WGS) entry which is preliminary data.</text>
</comment>
<evidence type="ECO:0000256" key="25">
    <source>
        <dbReference type="ARBA" id="ARBA00047596"/>
    </source>
</evidence>